<organism evidence="8 9">
    <name type="scientific">Cylindrotheca closterium</name>
    <dbReference type="NCBI Taxonomy" id="2856"/>
    <lineage>
        <taxon>Eukaryota</taxon>
        <taxon>Sar</taxon>
        <taxon>Stramenopiles</taxon>
        <taxon>Ochrophyta</taxon>
        <taxon>Bacillariophyta</taxon>
        <taxon>Bacillariophyceae</taxon>
        <taxon>Bacillariophycidae</taxon>
        <taxon>Bacillariales</taxon>
        <taxon>Bacillariaceae</taxon>
        <taxon>Cylindrotheca</taxon>
    </lineage>
</organism>
<evidence type="ECO:0000256" key="7">
    <source>
        <dbReference type="SAM" id="MobiDB-lite"/>
    </source>
</evidence>
<dbReference type="Proteomes" id="UP001295423">
    <property type="component" value="Unassembled WGS sequence"/>
</dbReference>
<feature type="transmembrane region" description="Helical" evidence="6">
    <location>
        <begin position="430"/>
        <end position="459"/>
    </location>
</feature>
<gene>
    <name evidence="8" type="ORF">CYCCA115_LOCUS21172</name>
</gene>
<evidence type="ECO:0000256" key="4">
    <source>
        <dbReference type="ARBA" id="ARBA00022989"/>
    </source>
</evidence>
<keyword evidence="5 6" id="KW-0472">Membrane</keyword>
<dbReference type="GO" id="GO:0005886">
    <property type="term" value="C:plasma membrane"/>
    <property type="evidence" value="ECO:0007669"/>
    <property type="project" value="UniProtKB-SubCell"/>
</dbReference>
<name>A0AAD2G7F0_9STRA</name>
<evidence type="ECO:0000313" key="8">
    <source>
        <dbReference type="EMBL" id="CAJ1965559.1"/>
    </source>
</evidence>
<keyword evidence="3 6" id="KW-0812">Transmembrane</keyword>
<proteinExistence type="inferred from homology"/>
<dbReference type="AlphaFoldDB" id="A0AAD2G7F0"/>
<sequence length="489" mass="52654">MEVPIVQGTAVPAGGEKYHDNQNHYQESNNNSNNNNNNNNNNNEFSHLTPSVRPEMQPSGYRDVGWAGLFVVHLVVMVVVISINMGSGAAAAANGNGGVAEPDYSGIYYLVGITAVSTIALGSATLQFMMRYPEELVKGSLVITVALSGVMAILGLMSGQLFAGILGILFFAIGICYAKSVWPRIPFAAANLNTALTAVKANMGVTFIAYGMILLAFGWSILWFIGVGDSLSSNNTAVVFVLLVSFYWVQQVLSNTVQTTVAGTIGTWWFVPDEASSYWSSAIKESFGRATTYSFGSICLGSFIVAVVQALRAIAHQARQNEDAQLLVCVIDCILACIQDILEYINKWAYVYVGLYGFGYIEAGKNVLELFRSKGWDVIIADDLCDRVLFMVSLGVGVFTGIIGLVCAFLDSNLLVAFDLGESSASAGFFIGLVVGFVFCSILMNVVGGAVNTVIVCYAESPAEFQTNHPQLAHEMRSAYMQAFPELRL</sequence>
<feature type="transmembrane region" description="Helical" evidence="6">
    <location>
        <begin position="203"/>
        <end position="225"/>
    </location>
</feature>
<evidence type="ECO:0000256" key="3">
    <source>
        <dbReference type="ARBA" id="ARBA00022692"/>
    </source>
</evidence>
<comment type="similarity">
    <text evidence="2 6">Belongs to the CTL (choline transporter-like) family.</text>
</comment>
<dbReference type="Pfam" id="PF04515">
    <property type="entry name" value="Choline_transpo"/>
    <property type="match status" value="1"/>
</dbReference>
<evidence type="ECO:0000256" key="5">
    <source>
        <dbReference type="ARBA" id="ARBA00023136"/>
    </source>
</evidence>
<comment type="caution">
    <text evidence="8">The sequence shown here is derived from an EMBL/GenBank/DDBJ whole genome shotgun (WGS) entry which is preliminary data.</text>
</comment>
<comment type="function">
    <text evidence="6">Choline transporter.</text>
</comment>
<evidence type="ECO:0000256" key="1">
    <source>
        <dbReference type="ARBA" id="ARBA00004141"/>
    </source>
</evidence>
<feature type="transmembrane region" description="Helical" evidence="6">
    <location>
        <begin position="161"/>
        <end position="182"/>
    </location>
</feature>
<evidence type="ECO:0000256" key="6">
    <source>
        <dbReference type="RuleBase" id="RU368066"/>
    </source>
</evidence>
<feature type="transmembrane region" description="Helical" evidence="6">
    <location>
        <begin position="136"/>
        <end position="155"/>
    </location>
</feature>
<protein>
    <recommendedName>
        <fullName evidence="6">Choline transporter-like protein</fullName>
    </recommendedName>
</protein>
<feature type="region of interest" description="Disordered" evidence="7">
    <location>
        <begin position="1"/>
        <end position="54"/>
    </location>
</feature>
<feature type="transmembrane region" description="Helical" evidence="6">
    <location>
        <begin position="106"/>
        <end position="124"/>
    </location>
</feature>
<feature type="transmembrane region" description="Helical" evidence="6">
    <location>
        <begin position="388"/>
        <end position="410"/>
    </location>
</feature>
<accession>A0AAD2G7F0</accession>
<keyword evidence="4 6" id="KW-1133">Transmembrane helix</keyword>
<dbReference type="EMBL" id="CAKOGP040002203">
    <property type="protein sequence ID" value="CAJ1965559.1"/>
    <property type="molecule type" value="Genomic_DNA"/>
</dbReference>
<comment type="subcellular location">
    <subcellularLocation>
        <location evidence="6">Cell membrane</location>
        <topology evidence="6">Multi-pass membrane protein</topology>
    </subcellularLocation>
    <subcellularLocation>
        <location evidence="1">Membrane</location>
        <topology evidence="1">Multi-pass membrane protein</topology>
    </subcellularLocation>
</comment>
<evidence type="ECO:0000256" key="2">
    <source>
        <dbReference type="ARBA" id="ARBA00007168"/>
    </source>
</evidence>
<feature type="compositionally biased region" description="Low complexity" evidence="7">
    <location>
        <begin position="28"/>
        <end position="43"/>
    </location>
</feature>
<feature type="transmembrane region" description="Helical" evidence="6">
    <location>
        <begin position="64"/>
        <end position="86"/>
    </location>
</feature>
<dbReference type="PANTHER" id="PTHR12385">
    <property type="entry name" value="CHOLINE TRANSPORTER-LIKE (SLC FAMILY 44)"/>
    <property type="match status" value="1"/>
</dbReference>
<keyword evidence="9" id="KW-1185">Reference proteome</keyword>
<dbReference type="GO" id="GO:0022857">
    <property type="term" value="F:transmembrane transporter activity"/>
    <property type="evidence" value="ECO:0007669"/>
    <property type="project" value="UniProtKB-UniRule"/>
</dbReference>
<feature type="transmembrane region" description="Helical" evidence="6">
    <location>
        <begin position="292"/>
        <end position="312"/>
    </location>
</feature>
<evidence type="ECO:0000313" key="9">
    <source>
        <dbReference type="Proteomes" id="UP001295423"/>
    </source>
</evidence>
<reference evidence="8" key="1">
    <citation type="submission" date="2023-08" db="EMBL/GenBank/DDBJ databases">
        <authorList>
            <person name="Audoor S."/>
            <person name="Bilcke G."/>
        </authorList>
    </citation>
    <scope>NUCLEOTIDE SEQUENCE</scope>
</reference>
<dbReference type="InterPro" id="IPR007603">
    <property type="entry name" value="Choline_transptr-like"/>
</dbReference>
<dbReference type="PANTHER" id="PTHR12385:SF4">
    <property type="entry name" value="PROTEIN PNS1"/>
    <property type="match status" value="1"/>
</dbReference>